<dbReference type="Proteomes" id="UP000002431">
    <property type="component" value="Plasmid pDGEO02"/>
</dbReference>
<feature type="compositionally biased region" description="Basic residues" evidence="1">
    <location>
        <begin position="149"/>
        <end position="163"/>
    </location>
</feature>
<evidence type="ECO:0000313" key="2">
    <source>
        <dbReference type="EMBL" id="ABW34958.1"/>
    </source>
</evidence>
<protein>
    <submittedName>
        <fullName evidence="2">Uncharacterized protein</fullName>
    </submittedName>
</protein>
<keyword evidence="3" id="KW-1185">Reference proteome</keyword>
<organism evidence="2 3">
    <name type="scientific">Deinococcus geothermalis (strain DSM 11300 / CIP 105573 / AG-3a)</name>
    <dbReference type="NCBI Taxonomy" id="319795"/>
    <lineage>
        <taxon>Bacteria</taxon>
        <taxon>Thermotogati</taxon>
        <taxon>Deinococcota</taxon>
        <taxon>Deinococci</taxon>
        <taxon>Deinococcales</taxon>
        <taxon>Deinococcaceae</taxon>
        <taxon>Deinococcus</taxon>
    </lineage>
</organism>
<evidence type="ECO:0000256" key="1">
    <source>
        <dbReference type="SAM" id="MobiDB-lite"/>
    </source>
</evidence>
<keyword evidence="2" id="KW-0614">Plasmid</keyword>
<dbReference type="HOGENOM" id="CLU_1841848_0_0_0"/>
<gene>
    <name evidence="2" type="ORF">Dgeo_2915</name>
</gene>
<geneLocation type="plasmid" evidence="2 3">
    <name>pDGEO02</name>
</geneLocation>
<dbReference type="EMBL" id="CP000856">
    <property type="protein sequence ID" value="ABW34958.1"/>
    <property type="molecule type" value="Genomic_DNA"/>
</dbReference>
<name>A8ZR49_DEIGD</name>
<evidence type="ECO:0000313" key="3">
    <source>
        <dbReference type="Proteomes" id="UP000002431"/>
    </source>
</evidence>
<reference evidence="2" key="1">
    <citation type="submission" date="2007-10" db="EMBL/GenBank/DDBJ databases">
        <title>Complete sequence of Plasmid2 pDGEO02 of Deinococcus geothermalis DSM 11300.</title>
        <authorList>
            <consortium name="US DOE Joint Genome Institute"/>
            <person name="Copeland A."/>
            <person name="Lucas S."/>
            <person name="Lapidus A."/>
            <person name="Barry K."/>
            <person name="Detter J.C."/>
            <person name="Glavina del Rio T."/>
            <person name="Hammon N."/>
            <person name="Israni S."/>
            <person name="Dalin E."/>
            <person name="Tice H."/>
            <person name="Pitluck S."/>
            <person name="Brettin T."/>
            <person name="Bruce D."/>
            <person name="Han C."/>
            <person name="Tapia R."/>
            <person name="Saunders E."/>
            <person name="Gilna P."/>
            <person name="Schmutz J."/>
            <person name="Larimer F."/>
            <person name="Land M."/>
            <person name="Hauser L."/>
            <person name="Kyrpides N."/>
            <person name="Kim E."/>
            <person name="Daly M.J."/>
            <person name="Fredrickson J.K."/>
            <person name="Makarova K.S."/>
            <person name="Gaidamakova E.K."/>
            <person name="Zhai M."/>
            <person name="Richardson P."/>
        </authorList>
    </citation>
    <scope>NUCLEOTIDE SEQUENCE [LARGE SCALE GENOMIC DNA]</scope>
    <source>
        <strain evidence="2">DSM 11300</strain>
        <plasmid evidence="2">pDGEO02</plasmid>
    </source>
</reference>
<feature type="compositionally biased region" description="Polar residues" evidence="1">
    <location>
        <begin position="139"/>
        <end position="148"/>
    </location>
</feature>
<dbReference type="AlphaFoldDB" id="A8ZR49"/>
<accession>A8ZR49</accession>
<proteinExistence type="predicted"/>
<feature type="region of interest" description="Disordered" evidence="1">
    <location>
        <begin position="129"/>
        <end position="163"/>
    </location>
</feature>
<dbReference type="KEGG" id="dge:Dgeo_2915"/>
<sequence>MPSTVKMKVMPYTTLSEQMKYLSNPQRSDTFVKRFREAVRTGELEAAQLPQRFTLPKTFRKRGSDESGTREVREMIFELTPEYEAWFNQVNEELAATPTRSAKVKPSVEAIASGQLDFKALAEETRRQLQARFEHGQKLGQSRTQARNTKAKPTRGRTTKAKK</sequence>